<reference evidence="2 3" key="1">
    <citation type="journal article" date="2021" name="Front. Microbiol.">
        <title>Comprehensive Comparative Genomics and Phenotyping of Methylobacterium Species.</title>
        <authorList>
            <person name="Alessa O."/>
            <person name="Ogura Y."/>
            <person name="Fujitani Y."/>
            <person name="Takami H."/>
            <person name="Hayashi T."/>
            <person name="Sahin N."/>
            <person name="Tani A."/>
        </authorList>
    </citation>
    <scope>NUCLEOTIDE SEQUENCE [LARGE SCALE GENOMIC DNA]</scope>
    <source>
        <strain evidence="2 3">DSM 23679</strain>
    </source>
</reference>
<accession>A0ABQ4QMP9</accession>
<dbReference type="RefSeq" id="WP_147816150.1">
    <property type="nucleotide sequence ID" value="NZ_BPQG01000068.1"/>
</dbReference>
<name>A0ABQ4QMP9_9HYPH</name>
<protein>
    <recommendedName>
        <fullName evidence="4">3',5'-cyclic-nucleotide phosphodiesterase</fullName>
    </recommendedName>
</protein>
<feature type="chain" id="PRO_5045400778" description="3',5'-cyclic-nucleotide phosphodiesterase" evidence="1">
    <location>
        <begin position="32"/>
        <end position="95"/>
    </location>
</feature>
<keyword evidence="1" id="KW-0732">Signal</keyword>
<gene>
    <name evidence="2" type="ORF">AFCDBAGC_3997</name>
</gene>
<dbReference type="Proteomes" id="UP001055117">
    <property type="component" value="Unassembled WGS sequence"/>
</dbReference>
<evidence type="ECO:0000313" key="2">
    <source>
        <dbReference type="EMBL" id="GJD46117.1"/>
    </source>
</evidence>
<comment type="caution">
    <text evidence="2">The sequence shown here is derived from an EMBL/GenBank/DDBJ whole genome shotgun (WGS) entry which is preliminary data.</text>
</comment>
<feature type="signal peptide" evidence="1">
    <location>
        <begin position="1"/>
        <end position="31"/>
    </location>
</feature>
<evidence type="ECO:0000256" key="1">
    <source>
        <dbReference type="SAM" id="SignalP"/>
    </source>
</evidence>
<organism evidence="2 3">
    <name type="scientific">Methylobacterium cerastii</name>
    <dbReference type="NCBI Taxonomy" id="932741"/>
    <lineage>
        <taxon>Bacteria</taxon>
        <taxon>Pseudomonadati</taxon>
        <taxon>Pseudomonadota</taxon>
        <taxon>Alphaproteobacteria</taxon>
        <taxon>Hyphomicrobiales</taxon>
        <taxon>Methylobacteriaceae</taxon>
        <taxon>Methylobacterium</taxon>
    </lineage>
</organism>
<proteinExistence type="predicted"/>
<evidence type="ECO:0000313" key="3">
    <source>
        <dbReference type="Proteomes" id="UP001055117"/>
    </source>
</evidence>
<sequence length="95" mass="10135">MNRRFTTRAGLALASALTLTLALLQPSAAQEGPEMEAMKANCGGDYLRLCAGMKPGGPEVKACFKRNRPNLSPACSQAIATYERSRGRSSDDADE</sequence>
<dbReference type="EMBL" id="BPQG01000068">
    <property type="protein sequence ID" value="GJD46117.1"/>
    <property type="molecule type" value="Genomic_DNA"/>
</dbReference>
<evidence type="ECO:0008006" key="4">
    <source>
        <dbReference type="Google" id="ProtNLM"/>
    </source>
</evidence>
<keyword evidence="3" id="KW-1185">Reference proteome</keyword>